<protein>
    <submittedName>
        <fullName evidence="11">MBOAT family protein</fullName>
    </submittedName>
</protein>
<comment type="caution">
    <text evidence="11">The sequence shown here is derived from an EMBL/GenBank/DDBJ whole genome shotgun (WGS) entry which is preliminary data.</text>
</comment>
<evidence type="ECO:0000256" key="10">
    <source>
        <dbReference type="SAM" id="Phobius"/>
    </source>
</evidence>
<dbReference type="EMBL" id="JAGSCS010000006">
    <property type="protein sequence ID" value="MBR0576013.1"/>
    <property type="molecule type" value="Genomic_DNA"/>
</dbReference>
<comment type="subcellular location">
    <subcellularLocation>
        <location evidence="1">Cell membrane</location>
        <topology evidence="1">Multi-pass membrane protein</topology>
    </subcellularLocation>
</comment>
<evidence type="ECO:0000313" key="11">
    <source>
        <dbReference type="EMBL" id="MBR0576013.1"/>
    </source>
</evidence>
<name>A0A941HQY6_9CLOT</name>
<evidence type="ECO:0000256" key="8">
    <source>
        <dbReference type="ARBA" id="ARBA00023315"/>
    </source>
</evidence>
<comment type="similarity">
    <text evidence="2 9">Belongs to the membrane-bound acyltransferase family.</text>
</comment>
<dbReference type="GO" id="GO:0042121">
    <property type="term" value="P:alginic acid biosynthetic process"/>
    <property type="evidence" value="ECO:0007669"/>
    <property type="project" value="InterPro"/>
</dbReference>
<evidence type="ECO:0000256" key="7">
    <source>
        <dbReference type="ARBA" id="ARBA00023136"/>
    </source>
</evidence>
<evidence type="ECO:0000256" key="3">
    <source>
        <dbReference type="ARBA" id="ARBA00022475"/>
    </source>
</evidence>
<feature type="transmembrane region" description="Helical" evidence="10">
    <location>
        <begin position="312"/>
        <end position="339"/>
    </location>
</feature>
<feature type="transmembrane region" description="Helical" evidence="10">
    <location>
        <begin position="399"/>
        <end position="416"/>
    </location>
</feature>
<gene>
    <name evidence="11" type="ORF">KCG48_06620</name>
</gene>
<keyword evidence="3 9" id="KW-1003">Cell membrane</keyword>
<evidence type="ECO:0000313" key="12">
    <source>
        <dbReference type="Proteomes" id="UP000675379"/>
    </source>
</evidence>
<dbReference type="InterPro" id="IPR024194">
    <property type="entry name" value="Ac/AlaTfrase_AlgI/DltB"/>
</dbReference>
<feature type="transmembrane region" description="Helical" evidence="10">
    <location>
        <begin position="437"/>
        <end position="455"/>
    </location>
</feature>
<feature type="transmembrane region" description="Helical" evidence="10">
    <location>
        <begin position="118"/>
        <end position="140"/>
    </location>
</feature>
<keyword evidence="4 9" id="KW-0808">Transferase</keyword>
<feature type="transmembrane region" description="Helical" evidence="10">
    <location>
        <begin position="6"/>
        <end position="23"/>
    </location>
</feature>
<reference evidence="11" key="1">
    <citation type="submission" date="2021-04" db="EMBL/GenBank/DDBJ databases">
        <title>Proteiniclasticum sedimins sp. nov., an obligate anaerobic bacterium isolated from anaerobic sludge.</title>
        <authorList>
            <person name="Liu J."/>
        </authorList>
    </citation>
    <scope>NUCLEOTIDE SEQUENCE</scope>
    <source>
        <strain evidence="11">BAD-10</strain>
    </source>
</reference>
<dbReference type="GO" id="GO:0005886">
    <property type="term" value="C:plasma membrane"/>
    <property type="evidence" value="ECO:0007669"/>
    <property type="project" value="UniProtKB-SubCell"/>
</dbReference>
<dbReference type="GO" id="GO:0016746">
    <property type="term" value="F:acyltransferase activity"/>
    <property type="evidence" value="ECO:0007669"/>
    <property type="project" value="UniProtKB-KW"/>
</dbReference>
<evidence type="ECO:0000256" key="2">
    <source>
        <dbReference type="ARBA" id="ARBA00010323"/>
    </source>
</evidence>
<accession>A0A941HQY6</accession>
<feature type="transmembrane region" description="Helical" evidence="10">
    <location>
        <begin position="222"/>
        <end position="241"/>
    </location>
</feature>
<evidence type="ECO:0000256" key="4">
    <source>
        <dbReference type="ARBA" id="ARBA00022679"/>
    </source>
</evidence>
<dbReference type="InterPro" id="IPR028362">
    <property type="entry name" value="AlgI"/>
</dbReference>
<evidence type="ECO:0000256" key="1">
    <source>
        <dbReference type="ARBA" id="ARBA00004651"/>
    </source>
</evidence>
<feature type="transmembrane region" description="Helical" evidence="10">
    <location>
        <begin position="360"/>
        <end position="379"/>
    </location>
</feature>
<keyword evidence="7 9" id="KW-0472">Membrane</keyword>
<dbReference type="Proteomes" id="UP000675379">
    <property type="component" value="Unassembled WGS sequence"/>
</dbReference>
<sequence length="467" mass="53311">MVFSSILFLYQFLPGVLLLYYLLPRRSRNGFLLLASLFFYSWGEPRYILIMVISTVLDYSCGRGIHFAREKGKEGAAKGWLLLSLFGNLGMLGFFKYSGFLAQNLSALTGWENTLPAVALPIGISFYTFQTLSYTIDVYRKETQMQPSNISFGAYVTLFPQLIAGPIVRYTTVAWEMDHRRENWEDFSVGIARFFLGLGKKVLLANNIGLLWKAVSAQNPEILPGVTAWLGILAFGFQIYFDFSGYSDMAIGMGQMLGFHFLENFNYPYMALSITEFWRRWHISLGTWFREYVYIPLGGNRGSRFRQMRNILLVWALTGIWHGASWNFLLWGLYFGLILMGEKLFLLRWLETWPKFGRRVYTLTLVAFSWVIFAFEEVAQGAAYVQAMLGKGGFADGTSLYLLQSYGLLLVLLAVGSTDLPAKLFQRMPQNSRTREALASGLLLLVLGLSTAYLVDQSYNPFLYFRF</sequence>
<evidence type="ECO:0000256" key="9">
    <source>
        <dbReference type="PIRNR" id="PIRNR016636"/>
    </source>
</evidence>
<keyword evidence="8 9" id="KW-0012">Acyltransferase</keyword>
<keyword evidence="5 10" id="KW-0812">Transmembrane</keyword>
<keyword evidence="12" id="KW-1185">Reference proteome</keyword>
<evidence type="ECO:0000256" key="5">
    <source>
        <dbReference type="ARBA" id="ARBA00022692"/>
    </source>
</evidence>
<dbReference type="PIRSF" id="PIRSF016636">
    <property type="entry name" value="AlgI_DltB"/>
    <property type="match status" value="1"/>
</dbReference>
<evidence type="ECO:0000256" key="6">
    <source>
        <dbReference type="ARBA" id="ARBA00022989"/>
    </source>
</evidence>
<dbReference type="Pfam" id="PF03062">
    <property type="entry name" value="MBOAT"/>
    <property type="match status" value="1"/>
</dbReference>
<proteinExistence type="inferred from homology"/>
<dbReference type="AlphaFoldDB" id="A0A941HQY6"/>
<dbReference type="InterPro" id="IPR051085">
    <property type="entry name" value="MB_O-acyltransferase"/>
</dbReference>
<dbReference type="RefSeq" id="WP_211800746.1">
    <property type="nucleotide sequence ID" value="NZ_JAGSCS010000006.1"/>
</dbReference>
<keyword evidence="6 10" id="KW-1133">Transmembrane helix</keyword>
<organism evidence="11 12">
    <name type="scientific">Proteiniclasticum sediminis</name>
    <dbReference type="NCBI Taxonomy" id="2804028"/>
    <lineage>
        <taxon>Bacteria</taxon>
        <taxon>Bacillati</taxon>
        <taxon>Bacillota</taxon>
        <taxon>Clostridia</taxon>
        <taxon>Eubacteriales</taxon>
        <taxon>Clostridiaceae</taxon>
        <taxon>Proteiniclasticum</taxon>
    </lineage>
</organism>
<dbReference type="PANTHER" id="PTHR13285:SF23">
    <property type="entry name" value="TEICHOIC ACID D-ALANYLTRANSFERASE"/>
    <property type="match status" value="1"/>
</dbReference>
<dbReference type="InterPro" id="IPR004299">
    <property type="entry name" value="MBOAT_fam"/>
</dbReference>
<feature type="transmembrane region" description="Helical" evidence="10">
    <location>
        <begin position="79"/>
        <end position="98"/>
    </location>
</feature>
<dbReference type="PANTHER" id="PTHR13285">
    <property type="entry name" value="ACYLTRANSFERASE"/>
    <property type="match status" value="1"/>
</dbReference>
<feature type="transmembrane region" description="Helical" evidence="10">
    <location>
        <begin position="191"/>
        <end position="210"/>
    </location>
</feature>
<feature type="transmembrane region" description="Helical" evidence="10">
    <location>
        <begin position="152"/>
        <end position="171"/>
    </location>
</feature>
<dbReference type="PIRSF" id="PIRSF500217">
    <property type="entry name" value="AlgI"/>
    <property type="match status" value="1"/>
</dbReference>